<dbReference type="GO" id="GO:0004497">
    <property type="term" value="F:monooxygenase activity"/>
    <property type="evidence" value="ECO:0007669"/>
    <property type="project" value="UniProtKB-KW"/>
</dbReference>
<keyword evidence="11" id="KW-1185">Reference proteome</keyword>
<evidence type="ECO:0000256" key="9">
    <source>
        <dbReference type="RuleBase" id="RU000461"/>
    </source>
</evidence>
<dbReference type="InterPro" id="IPR001128">
    <property type="entry name" value="Cyt_P450"/>
</dbReference>
<dbReference type="STRING" id="69004.A0A182Q961"/>
<evidence type="ECO:0000256" key="4">
    <source>
        <dbReference type="ARBA" id="ARBA00022723"/>
    </source>
</evidence>
<evidence type="ECO:0000256" key="6">
    <source>
        <dbReference type="ARBA" id="ARBA00023004"/>
    </source>
</evidence>
<evidence type="ECO:0008006" key="12">
    <source>
        <dbReference type="Google" id="ProtNLM"/>
    </source>
</evidence>
<keyword evidence="6 8" id="KW-0408">Iron</keyword>
<protein>
    <recommendedName>
        <fullName evidence="12">Cytochrome P450</fullName>
    </recommendedName>
</protein>
<dbReference type="EnsemblMetazoa" id="AFAF005533-RA">
    <property type="protein sequence ID" value="AFAF005533-PA"/>
    <property type="gene ID" value="AFAF005533"/>
</dbReference>
<reference evidence="11" key="1">
    <citation type="submission" date="2014-01" db="EMBL/GenBank/DDBJ databases">
        <title>The Genome Sequence of Anopheles farauti FAR1 (V2).</title>
        <authorList>
            <consortium name="The Broad Institute Genomics Platform"/>
            <person name="Neafsey D.E."/>
            <person name="Besansky N."/>
            <person name="Howell P."/>
            <person name="Walton C."/>
            <person name="Young S.K."/>
            <person name="Zeng Q."/>
            <person name="Gargeya S."/>
            <person name="Fitzgerald M."/>
            <person name="Haas B."/>
            <person name="Abouelleil A."/>
            <person name="Allen A.W."/>
            <person name="Alvarado L."/>
            <person name="Arachchi H.M."/>
            <person name="Berlin A.M."/>
            <person name="Chapman S.B."/>
            <person name="Gainer-Dewar J."/>
            <person name="Goldberg J."/>
            <person name="Griggs A."/>
            <person name="Gujja S."/>
            <person name="Hansen M."/>
            <person name="Howarth C."/>
            <person name="Imamovic A."/>
            <person name="Ireland A."/>
            <person name="Larimer J."/>
            <person name="McCowan C."/>
            <person name="Murphy C."/>
            <person name="Pearson M."/>
            <person name="Poon T.W."/>
            <person name="Priest M."/>
            <person name="Roberts A."/>
            <person name="Saif S."/>
            <person name="Shea T."/>
            <person name="Sisk P."/>
            <person name="Sykes S."/>
            <person name="Wortman J."/>
            <person name="Nusbaum C."/>
            <person name="Birren B."/>
        </authorList>
    </citation>
    <scope>NUCLEOTIDE SEQUENCE [LARGE SCALE GENOMIC DNA]</scope>
    <source>
        <strain evidence="11">FAR1</strain>
    </source>
</reference>
<name>A0A182Q961_9DIPT</name>
<evidence type="ECO:0000256" key="8">
    <source>
        <dbReference type="PIRSR" id="PIRSR602401-1"/>
    </source>
</evidence>
<reference evidence="10" key="2">
    <citation type="submission" date="2020-05" db="UniProtKB">
        <authorList>
            <consortium name="EnsemblMetazoa"/>
        </authorList>
    </citation>
    <scope>IDENTIFICATION</scope>
    <source>
        <strain evidence="10">FAR1</strain>
    </source>
</reference>
<evidence type="ECO:0000256" key="1">
    <source>
        <dbReference type="ARBA" id="ARBA00001971"/>
    </source>
</evidence>
<evidence type="ECO:0000313" key="11">
    <source>
        <dbReference type="Proteomes" id="UP000075886"/>
    </source>
</evidence>
<dbReference type="GO" id="GO:0005506">
    <property type="term" value="F:iron ion binding"/>
    <property type="evidence" value="ECO:0007669"/>
    <property type="project" value="InterPro"/>
</dbReference>
<dbReference type="PANTHER" id="PTHR24291">
    <property type="entry name" value="CYTOCHROME P450 FAMILY 4"/>
    <property type="match status" value="1"/>
</dbReference>
<dbReference type="GO" id="GO:0016705">
    <property type="term" value="F:oxidoreductase activity, acting on paired donors, with incorporation or reduction of molecular oxygen"/>
    <property type="evidence" value="ECO:0007669"/>
    <property type="project" value="InterPro"/>
</dbReference>
<dbReference type="Pfam" id="PF00067">
    <property type="entry name" value="p450"/>
    <property type="match status" value="1"/>
</dbReference>
<dbReference type="Gene3D" id="1.10.630.10">
    <property type="entry name" value="Cytochrome P450"/>
    <property type="match status" value="1"/>
</dbReference>
<evidence type="ECO:0000313" key="10">
    <source>
        <dbReference type="EnsemblMetazoa" id="AFAF005533-PA"/>
    </source>
</evidence>
<evidence type="ECO:0000256" key="3">
    <source>
        <dbReference type="ARBA" id="ARBA00022617"/>
    </source>
</evidence>
<dbReference type="GO" id="GO:0020037">
    <property type="term" value="F:heme binding"/>
    <property type="evidence" value="ECO:0007669"/>
    <property type="project" value="InterPro"/>
</dbReference>
<evidence type="ECO:0000256" key="5">
    <source>
        <dbReference type="ARBA" id="ARBA00023002"/>
    </source>
</evidence>
<dbReference type="EMBL" id="AXCN02000214">
    <property type="status" value="NOT_ANNOTATED_CDS"/>
    <property type="molecule type" value="Genomic_DNA"/>
</dbReference>
<dbReference type="PRINTS" id="PR00463">
    <property type="entry name" value="EP450I"/>
</dbReference>
<keyword evidence="7 9" id="KW-0503">Monooxygenase</keyword>
<proteinExistence type="inferred from homology"/>
<dbReference type="AlphaFoldDB" id="A0A182Q961"/>
<dbReference type="InterPro" id="IPR017972">
    <property type="entry name" value="Cyt_P450_CS"/>
</dbReference>
<dbReference type="CDD" id="cd20628">
    <property type="entry name" value="CYP4"/>
    <property type="match status" value="1"/>
</dbReference>
<dbReference type="SUPFAM" id="SSF48264">
    <property type="entry name" value="Cytochrome P450"/>
    <property type="match status" value="1"/>
</dbReference>
<dbReference type="PROSITE" id="PS00086">
    <property type="entry name" value="CYTOCHROME_P450"/>
    <property type="match status" value="1"/>
</dbReference>
<sequence>MLTGAILIILCGFCGVLLYRYVQQWTRTLALVKDLDGPKAYPLIGSALAFVNKSPVEFLQTFNTFASRFRSPTKFWLGPWLAIYVGEPELVEEVLASAQWNVKSDEYRYLQPWLGQGLLTSSGEKWHQRRKALTPTFHFKILEHFVEVFERRTSSLIEKLHAHAATGESFDIFPYVLLYALDVICETAMGTSIDALEQSDSEYVRAVRTAAGVAMTRMFDLLMKSPFFYLTPSYFRQRKALKVLHAYTDRIIATRRTELQRTHGRPSDGDGDVGMKKRLAFLDLLLGLTIDGRPLSDSDIREEVDTFMFEGHDTTTSAISFALWRLAKHPEVQLKVWHECQEVLGNDPNRPVTLGDLQRLHYLELVIKETLRLYPSVPIIARKSTAEVTLGGKTIPAGTTVIVGVYQMGRDERHFPEPLEFRPERFTTETSVDRANPYRYVPFSAGPRNCIGQKFAMNEMKSVMAAMVRHFELVLPADAPEFALGTELILKPYPGVFLQLKRRGS</sequence>
<dbReference type="VEuPathDB" id="VectorBase:AFAF005533"/>
<dbReference type="InterPro" id="IPR002401">
    <property type="entry name" value="Cyt_P450_E_grp-I"/>
</dbReference>
<evidence type="ECO:0000256" key="7">
    <source>
        <dbReference type="ARBA" id="ARBA00023033"/>
    </source>
</evidence>
<dbReference type="Proteomes" id="UP000075886">
    <property type="component" value="Unassembled WGS sequence"/>
</dbReference>
<keyword evidence="5 9" id="KW-0560">Oxidoreductase</keyword>
<evidence type="ECO:0000256" key="2">
    <source>
        <dbReference type="ARBA" id="ARBA00010617"/>
    </source>
</evidence>
<comment type="similarity">
    <text evidence="2 9">Belongs to the cytochrome P450 family.</text>
</comment>
<feature type="binding site" description="axial binding residue" evidence="8">
    <location>
        <position position="450"/>
    </location>
    <ligand>
        <name>heme</name>
        <dbReference type="ChEBI" id="CHEBI:30413"/>
    </ligand>
    <ligandPart>
        <name>Fe</name>
        <dbReference type="ChEBI" id="CHEBI:18248"/>
    </ligandPart>
</feature>
<dbReference type="InterPro" id="IPR050196">
    <property type="entry name" value="Cytochrome_P450_Monoox"/>
</dbReference>
<keyword evidence="3 8" id="KW-0349">Heme</keyword>
<keyword evidence="4 8" id="KW-0479">Metal-binding</keyword>
<organism evidence="10 11">
    <name type="scientific">Anopheles farauti</name>
    <dbReference type="NCBI Taxonomy" id="69004"/>
    <lineage>
        <taxon>Eukaryota</taxon>
        <taxon>Metazoa</taxon>
        <taxon>Ecdysozoa</taxon>
        <taxon>Arthropoda</taxon>
        <taxon>Hexapoda</taxon>
        <taxon>Insecta</taxon>
        <taxon>Pterygota</taxon>
        <taxon>Neoptera</taxon>
        <taxon>Endopterygota</taxon>
        <taxon>Diptera</taxon>
        <taxon>Nematocera</taxon>
        <taxon>Culicoidea</taxon>
        <taxon>Culicidae</taxon>
        <taxon>Anophelinae</taxon>
        <taxon>Anopheles</taxon>
    </lineage>
</organism>
<dbReference type="InterPro" id="IPR036396">
    <property type="entry name" value="Cyt_P450_sf"/>
</dbReference>
<dbReference type="PRINTS" id="PR00385">
    <property type="entry name" value="P450"/>
</dbReference>
<dbReference type="PANTHER" id="PTHR24291:SF203">
    <property type="entry name" value="CYTOCHROME P450 4D1-RELATED"/>
    <property type="match status" value="1"/>
</dbReference>
<accession>A0A182Q961</accession>
<comment type="cofactor">
    <cofactor evidence="1 8">
        <name>heme</name>
        <dbReference type="ChEBI" id="CHEBI:30413"/>
    </cofactor>
</comment>